<dbReference type="AlphaFoldDB" id="A0A5K3FGK9"/>
<accession>A0A5K3FGK9</accession>
<organism evidence="1">
    <name type="scientific">Mesocestoides corti</name>
    <name type="common">Flatworm</name>
    <dbReference type="NCBI Taxonomy" id="53468"/>
    <lineage>
        <taxon>Eukaryota</taxon>
        <taxon>Metazoa</taxon>
        <taxon>Spiralia</taxon>
        <taxon>Lophotrochozoa</taxon>
        <taxon>Platyhelminthes</taxon>
        <taxon>Cestoda</taxon>
        <taxon>Eucestoda</taxon>
        <taxon>Cyclophyllidea</taxon>
        <taxon>Mesocestoididae</taxon>
        <taxon>Mesocestoides</taxon>
    </lineage>
</organism>
<proteinExistence type="predicted"/>
<sequence>MERLALHRKTEHWLVVISRPFLMRLTSGTGKSTHTTIIEIGARAFAKDISRWCGQRLQNLVAQCKGATTSRLICGSPFTMWFAFIHQWEATFHDGLTKLE</sequence>
<protein>
    <submittedName>
        <fullName evidence="1">Uncharacterized protein</fullName>
    </submittedName>
</protein>
<reference evidence="1" key="1">
    <citation type="submission" date="2019-11" db="UniProtKB">
        <authorList>
            <consortium name="WormBaseParasite"/>
        </authorList>
    </citation>
    <scope>IDENTIFICATION</scope>
</reference>
<dbReference type="WBParaSite" id="MCU_007700-RA">
    <property type="protein sequence ID" value="MCU_007700-RA"/>
    <property type="gene ID" value="MCU_007700"/>
</dbReference>
<evidence type="ECO:0000313" key="1">
    <source>
        <dbReference type="WBParaSite" id="MCU_007700-RA"/>
    </source>
</evidence>
<name>A0A5K3FGK9_MESCO</name>